<dbReference type="RefSeq" id="WP_113034944.1">
    <property type="nucleotide sequence ID" value="NZ_QMFB01000025.1"/>
</dbReference>
<accession>A0A329M463</accession>
<keyword evidence="2" id="KW-1185">Reference proteome</keyword>
<protein>
    <submittedName>
        <fullName evidence="1">Uncharacterized protein</fullName>
    </submittedName>
</protein>
<dbReference type="OrthoDB" id="2627360at2"/>
<dbReference type="Proteomes" id="UP000250369">
    <property type="component" value="Unassembled WGS sequence"/>
</dbReference>
<gene>
    <name evidence="1" type="ORF">DQG23_31200</name>
</gene>
<reference evidence="1 2" key="1">
    <citation type="journal article" date="2009" name="Int. J. Syst. Evol. Microbiol.">
        <title>Paenibacillus contaminans sp. nov., isolated from a contaminated laboratory plate.</title>
        <authorList>
            <person name="Chou J.H."/>
            <person name="Lee J.H."/>
            <person name="Lin M.C."/>
            <person name="Chang P.S."/>
            <person name="Arun A.B."/>
            <person name="Young C.C."/>
            <person name="Chen W.M."/>
        </authorList>
    </citation>
    <scope>NUCLEOTIDE SEQUENCE [LARGE SCALE GENOMIC DNA]</scope>
    <source>
        <strain evidence="1 2">CKOBP-6</strain>
    </source>
</reference>
<sequence>MGFDVLLFDNNNRLVSILKIEEEVHKEIFASHKRWACYLFLRKLSDYYRTNQEFSGKTLEGLINDLINYKPLMTAEYHTTVQSLLDAILDKNVQKIRVSGD</sequence>
<evidence type="ECO:0000313" key="1">
    <source>
        <dbReference type="EMBL" id="RAV14899.1"/>
    </source>
</evidence>
<dbReference type="AlphaFoldDB" id="A0A329M463"/>
<proteinExistence type="predicted"/>
<organism evidence="1 2">
    <name type="scientific">Paenibacillus contaminans</name>
    <dbReference type="NCBI Taxonomy" id="450362"/>
    <lineage>
        <taxon>Bacteria</taxon>
        <taxon>Bacillati</taxon>
        <taxon>Bacillota</taxon>
        <taxon>Bacilli</taxon>
        <taxon>Bacillales</taxon>
        <taxon>Paenibacillaceae</taxon>
        <taxon>Paenibacillus</taxon>
    </lineage>
</organism>
<evidence type="ECO:0000313" key="2">
    <source>
        <dbReference type="Proteomes" id="UP000250369"/>
    </source>
</evidence>
<name>A0A329M463_9BACL</name>
<comment type="caution">
    <text evidence="1">The sequence shown here is derived from an EMBL/GenBank/DDBJ whole genome shotgun (WGS) entry which is preliminary data.</text>
</comment>
<dbReference type="EMBL" id="QMFB01000025">
    <property type="protein sequence ID" value="RAV14899.1"/>
    <property type="molecule type" value="Genomic_DNA"/>
</dbReference>